<accession>A0A4Y7QIL4</accession>
<dbReference type="Gene3D" id="1.25.10.10">
    <property type="entry name" value="Leucine-rich Repeat Variant"/>
    <property type="match status" value="1"/>
</dbReference>
<gene>
    <name evidence="9" type="ORF">BD410DRAFT_783290</name>
</gene>
<name>A0A4Y7QIL4_9AGAM</name>
<keyword evidence="4" id="KW-0813">Transport</keyword>
<keyword evidence="6" id="KW-0653">Protein transport</keyword>
<evidence type="ECO:0000256" key="4">
    <source>
        <dbReference type="ARBA" id="ARBA00022448"/>
    </source>
</evidence>
<dbReference type="InterPro" id="IPR040520">
    <property type="entry name" value="Importin_rep_3"/>
</dbReference>
<evidence type="ECO:0000256" key="2">
    <source>
        <dbReference type="ARBA" id="ARBA00007991"/>
    </source>
</evidence>
<keyword evidence="5" id="KW-0677">Repeat</keyword>
<dbReference type="InterPro" id="IPR051345">
    <property type="entry name" value="Importin_beta-like_NTR"/>
</dbReference>
<dbReference type="InterPro" id="IPR011989">
    <property type="entry name" value="ARM-like"/>
</dbReference>
<dbReference type="Pfam" id="PF08389">
    <property type="entry name" value="Xpo1"/>
    <property type="match status" value="1"/>
</dbReference>
<dbReference type="PANTHER" id="PTHR12363">
    <property type="entry name" value="TRANSPORTIN 3 AND IMPORTIN 13"/>
    <property type="match status" value="1"/>
</dbReference>
<comment type="similarity">
    <text evidence="2">Belongs to the importin beta family.</text>
</comment>
<evidence type="ECO:0000256" key="5">
    <source>
        <dbReference type="ARBA" id="ARBA00022737"/>
    </source>
</evidence>
<evidence type="ECO:0000256" key="1">
    <source>
        <dbReference type="ARBA" id="ARBA00004123"/>
    </source>
</evidence>
<reference evidence="9 10" key="1">
    <citation type="submission" date="2018-06" db="EMBL/GenBank/DDBJ databases">
        <title>A transcriptomic atlas of mushroom development highlights an independent origin of complex multicellularity.</title>
        <authorList>
            <consortium name="DOE Joint Genome Institute"/>
            <person name="Krizsan K."/>
            <person name="Almasi E."/>
            <person name="Merenyi Z."/>
            <person name="Sahu N."/>
            <person name="Viragh M."/>
            <person name="Koszo T."/>
            <person name="Mondo S."/>
            <person name="Kiss B."/>
            <person name="Balint B."/>
            <person name="Kues U."/>
            <person name="Barry K."/>
            <person name="Hegedus J.C."/>
            <person name="Henrissat B."/>
            <person name="Johnson J."/>
            <person name="Lipzen A."/>
            <person name="Ohm R."/>
            <person name="Nagy I."/>
            <person name="Pangilinan J."/>
            <person name="Yan J."/>
            <person name="Xiong Y."/>
            <person name="Grigoriev I.V."/>
            <person name="Hibbett D.S."/>
            <person name="Nagy L.G."/>
        </authorList>
    </citation>
    <scope>NUCLEOTIDE SEQUENCE [LARGE SCALE GENOMIC DNA]</scope>
    <source>
        <strain evidence="9 10">SZMC22713</strain>
    </source>
</reference>
<evidence type="ECO:0000256" key="7">
    <source>
        <dbReference type="ARBA" id="ARBA00023242"/>
    </source>
</evidence>
<dbReference type="OrthoDB" id="2016913at2759"/>
<evidence type="ECO:0000256" key="6">
    <source>
        <dbReference type="ARBA" id="ARBA00022927"/>
    </source>
</evidence>
<keyword evidence="10" id="KW-1185">Reference proteome</keyword>
<sequence>MNVSTLFPTLSHADVEQAALLIQTAYTPGHSPEYQRSLQHNLFEIQKRPEAWGLVLPFLEHPDPNVQFFGAHTAQVKIARDWDAFPQDNANELRDFLLEVTGRLAAAGRSKVTLRKLFVAISSLALKLVPGSPSKWPDWIVQSVTSLSASGASAENILDFLAIVAEEAESSDLLPPNKAQLRQSLTDAIPLMNEAVLSSITRSNASSNEINAALKCFEVWVPSLRGSDLTSIIPNLIHLLSNESAFVATSDVLQEILTKSSLTDGAGTKTVTEPLLDYLSREGAVIVEQTTTNGIVDEVSHSLCKLLVALGEHSIHYFAANISHPPIQNFLKLILSYTALPGYYGIDEEESEMTLSFWYLLQEAMWSVDFVTDRTHTTENQWVVANGLYTELVATLKRKVTWPNQTQLSSWNKDQRDKFQVYRRDVGDTLINAYYILRDKMLNGCVSELQHLLSTRHEQDGWETIEAILHCVMSVQEAVPILESRDLVELFGPDILGRLPTTGRDRVRRTSLGLIGAYATWFTTQQDPALLMGVLTYVVHGLSEPSLCLQAANALRDLCDANRTALASHIGAFGQLHASLPSIPDSEKTKVIQSISSVIQALPPDEEVQPVEAIVSPVVAKLSEALNSASQLPEEARAVAILQLQTLTGCAKGLTRATDVLFTLDESPSTQEEVDRMKRTREDPRMEKLRDAIIQGIRGTMELWSNDATTGDALSELVKSITALPSDMTLLSLPPGPLLELVCAVVQRHVNAVWLSLASMLVLQLDPPSLFTLKSVPSAESEVTVTNVLPMLLQASLQYLSQEGVMEANPDVVQAFFGCMDMIAQHFTAVFFRLPSIAFDALIQCAIRALSLQERYSLVSACTFLGTLINRTIPNEDLAPHGRAFIDVHGKATMRAILLGFAGLAPASTTQNLIELLSVLVSKCPNESKAWMPEILFSDDFVQSKATVAAKEKFVKAVLSAKSIKRTRDAAQQFTLVAKGLEGSSFGYASVTM</sequence>
<evidence type="ECO:0000256" key="3">
    <source>
        <dbReference type="ARBA" id="ARBA00016020"/>
    </source>
</evidence>
<dbReference type="InterPro" id="IPR013598">
    <property type="entry name" value="Exportin-1/Importin-b-like"/>
</dbReference>
<dbReference type="GO" id="GO:0005634">
    <property type="term" value="C:nucleus"/>
    <property type="evidence" value="ECO:0007669"/>
    <property type="project" value="UniProtKB-SubCell"/>
</dbReference>
<evidence type="ECO:0000313" key="10">
    <source>
        <dbReference type="Proteomes" id="UP000294933"/>
    </source>
</evidence>
<dbReference type="AlphaFoldDB" id="A0A4Y7QIL4"/>
<dbReference type="EMBL" id="ML170160">
    <property type="protein sequence ID" value="TDL27101.1"/>
    <property type="molecule type" value="Genomic_DNA"/>
</dbReference>
<dbReference type="InterPro" id="IPR057942">
    <property type="entry name" value="TPR_TNPO3_IPO13_3rd"/>
</dbReference>
<dbReference type="Pfam" id="PF18806">
    <property type="entry name" value="Importin_rep_3"/>
    <property type="match status" value="1"/>
</dbReference>
<dbReference type="STRING" id="50990.A0A4Y7QIL4"/>
<dbReference type="GO" id="GO:0006606">
    <property type="term" value="P:protein import into nucleus"/>
    <property type="evidence" value="ECO:0007669"/>
    <property type="project" value="TreeGrafter"/>
</dbReference>
<dbReference type="InterPro" id="IPR016024">
    <property type="entry name" value="ARM-type_fold"/>
</dbReference>
<feature type="domain" description="Exportin-1/Importin-beta-like" evidence="8">
    <location>
        <begin position="112"/>
        <end position="253"/>
    </location>
</feature>
<dbReference type="PANTHER" id="PTHR12363:SF33">
    <property type="entry name" value="IMPORTIN-13"/>
    <property type="match status" value="1"/>
</dbReference>
<dbReference type="Pfam" id="PF24140">
    <property type="entry name" value="TPR_TNPO3_IPO13_3rd"/>
    <property type="match status" value="1"/>
</dbReference>
<dbReference type="SUPFAM" id="SSF48371">
    <property type="entry name" value="ARM repeat"/>
    <property type="match status" value="1"/>
</dbReference>
<dbReference type="InterPro" id="IPR040709">
    <property type="entry name" value="Importin_rep_1"/>
</dbReference>
<organism evidence="9 10">
    <name type="scientific">Rickenella mellea</name>
    <dbReference type="NCBI Taxonomy" id="50990"/>
    <lineage>
        <taxon>Eukaryota</taxon>
        <taxon>Fungi</taxon>
        <taxon>Dikarya</taxon>
        <taxon>Basidiomycota</taxon>
        <taxon>Agaricomycotina</taxon>
        <taxon>Agaricomycetes</taxon>
        <taxon>Hymenochaetales</taxon>
        <taxon>Rickenellaceae</taxon>
        <taxon>Rickenella</taxon>
    </lineage>
</organism>
<proteinExistence type="inferred from homology"/>
<dbReference type="Pfam" id="PF18773">
    <property type="entry name" value="Importin_rep"/>
    <property type="match status" value="1"/>
</dbReference>
<evidence type="ECO:0000313" key="9">
    <source>
        <dbReference type="EMBL" id="TDL27101.1"/>
    </source>
</evidence>
<dbReference type="VEuPathDB" id="FungiDB:BD410DRAFT_783290"/>
<protein>
    <recommendedName>
        <fullName evidence="3">Importin-13</fullName>
    </recommendedName>
</protein>
<dbReference type="GO" id="GO:0005737">
    <property type="term" value="C:cytoplasm"/>
    <property type="evidence" value="ECO:0007669"/>
    <property type="project" value="TreeGrafter"/>
</dbReference>
<evidence type="ECO:0000259" key="8">
    <source>
        <dbReference type="Pfam" id="PF08389"/>
    </source>
</evidence>
<dbReference type="Proteomes" id="UP000294933">
    <property type="component" value="Unassembled WGS sequence"/>
</dbReference>
<keyword evidence="7" id="KW-0539">Nucleus</keyword>
<comment type="subcellular location">
    <subcellularLocation>
        <location evidence="1">Nucleus</location>
    </subcellularLocation>
</comment>